<evidence type="ECO:0000259" key="3">
    <source>
        <dbReference type="Pfam" id="PF25583"/>
    </source>
</evidence>
<feature type="domain" description="WYL" evidence="1">
    <location>
        <begin position="151"/>
        <end position="217"/>
    </location>
</feature>
<dbReference type="Proteomes" id="UP000451860">
    <property type="component" value="Unassembled WGS sequence"/>
</dbReference>
<dbReference type="OrthoDB" id="3268930at2"/>
<dbReference type="InterPro" id="IPR026881">
    <property type="entry name" value="WYL_dom"/>
</dbReference>
<organism evidence="4 5">
    <name type="scientific">Georgenia thermotolerans</name>
    <dbReference type="NCBI Taxonomy" id="527326"/>
    <lineage>
        <taxon>Bacteria</taxon>
        <taxon>Bacillati</taxon>
        <taxon>Actinomycetota</taxon>
        <taxon>Actinomycetes</taxon>
        <taxon>Micrococcales</taxon>
        <taxon>Bogoriellaceae</taxon>
        <taxon>Georgenia</taxon>
    </lineage>
</organism>
<dbReference type="Pfam" id="PF13280">
    <property type="entry name" value="WYL"/>
    <property type="match status" value="1"/>
</dbReference>
<dbReference type="EMBL" id="WHJE01000133">
    <property type="protein sequence ID" value="KAE8762700.1"/>
    <property type="molecule type" value="Genomic_DNA"/>
</dbReference>
<gene>
    <name evidence="4" type="ORF">GB883_17970</name>
</gene>
<evidence type="ECO:0000313" key="5">
    <source>
        <dbReference type="Proteomes" id="UP000451860"/>
    </source>
</evidence>
<dbReference type="InterPro" id="IPR057727">
    <property type="entry name" value="WCX_dom"/>
</dbReference>
<dbReference type="AlphaFoldDB" id="A0A7J5UK98"/>
<keyword evidence="5" id="KW-1185">Reference proteome</keyword>
<dbReference type="PANTHER" id="PTHR34580:SF1">
    <property type="entry name" value="PROTEIN PAFC"/>
    <property type="match status" value="1"/>
</dbReference>
<accession>A0A7J5UK98</accession>
<evidence type="ECO:0000313" key="4">
    <source>
        <dbReference type="EMBL" id="KAE8762700.1"/>
    </source>
</evidence>
<name>A0A7J5UK98_9MICO</name>
<reference evidence="4 5" key="1">
    <citation type="submission" date="2019-10" db="EMBL/GenBank/DDBJ databases">
        <title>Georgenia wutianyii sp. nov. and Georgenia yuyongxinii sp. nov. isolated from plateau pika (Ochotona curzoniae) in the Qinghai-Tibet plateau of China.</title>
        <authorList>
            <person name="Tian Z."/>
        </authorList>
    </citation>
    <scope>NUCLEOTIDE SEQUENCE [LARGE SCALE GENOMIC DNA]</scope>
    <source>
        <strain evidence="4 5">DSM 21501</strain>
    </source>
</reference>
<dbReference type="PANTHER" id="PTHR34580">
    <property type="match status" value="1"/>
</dbReference>
<evidence type="ECO:0000259" key="2">
    <source>
        <dbReference type="Pfam" id="PF19187"/>
    </source>
</evidence>
<sequence length="319" mass="33981">MAETTADRVTRLLALVTYLHDHPGAPVPEVAAHFGTTEAQVLADVNLLWVAGTPGYLPDDLIDFSAEALDHGELTLTDARGMDRPLRLSTAEALSLLVALRSLRELAGAGVAGEPGALDSAVAKLTAATGGAAEQAAAVQVRVRTEVPPGTLATVRRALEEGRRLHLRYVSAADVVTERDVDPVELRSDGTTWSLRAWCHRARGARTFRLDRILDLAVLDVPTAAHPDLDGDEPWEGGRPVTLELAPQARWVAEATPVEAVEDLPDGGLRVRLLAGDPAWLSNLLLSLGEALRAVEPPELAHEVAARARAALAAYEHLS</sequence>
<evidence type="ECO:0000259" key="1">
    <source>
        <dbReference type="Pfam" id="PF13280"/>
    </source>
</evidence>
<dbReference type="RefSeq" id="WP_152204576.1">
    <property type="nucleotide sequence ID" value="NZ_VUKF01000060.1"/>
</dbReference>
<dbReference type="InterPro" id="IPR051534">
    <property type="entry name" value="CBASS_pafABC_assoc_protein"/>
</dbReference>
<feature type="domain" description="WCX" evidence="3">
    <location>
        <begin position="240"/>
        <end position="312"/>
    </location>
</feature>
<feature type="domain" description="PafC HTH" evidence="2">
    <location>
        <begin position="7"/>
        <end position="127"/>
    </location>
</feature>
<dbReference type="Pfam" id="PF19187">
    <property type="entry name" value="HTH_PafC"/>
    <property type="match status" value="1"/>
</dbReference>
<dbReference type="PIRSF" id="PIRSF016838">
    <property type="entry name" value="PafC"/>
    <property type="match status" value="1"/>
</dbReference>
<dbReference type="InterPro" id="IPR028349">
    <property type="entry name" value="PafC-like"/>
</dbReference>
<dbReference type="PROSITE" id="PS52050">
    <property type="entry name" value="WYL"/>
    <property type="match status" value="1"/>
</dbReference>
<protein>
    <submittedName>
        <fullName evidence="4">WYL domain-containing protein</fullName>
    </submittedName>
</protein>
<dbReference type="InterPro" id="IPR043839">
    <property type="entry name" value="PafC_HTH"/>
</dbReference>
<dbReference type="Pfam" id="PF25583">
    <property type="entry name" value="WCX"/>
    <property type="match status" value="1"/>
</dbReference>
<comment type="caution">
    <text evidence="4">The sequence shown here is derived from an EMBL/GenBank/DDBJ whole genome shotgun (WGS) entry which is preliminary data.</text>
</comment>
<proteinExistence type="predicted"/>